<dbReference type="EMBL" id="KN822257">
    <property type="protein sequence ID" value="KIM51450.1"/>
    <property type="molecule type" value="Genomic_DNA"/>
</dbReference>
<reference evidence="1 2" key="1">
    <citation type="submission" date="2014-04" db="EMBL/GenBank/DDBJ databases">
        <authorList>
            <consortium name="DOE Joint Genome Institute"/>
            <person name="Kuo A."/>
            <person name="Kohler A."/>
            <person name="Nagy L.G."/>
            <person name="Floudas D."/>
            <person name="Copeland A."/>
            <person name="Barry K.W."/>
            <person name="Cichocki N."/>
            <person name="Veneault-Fourrey C."/>
            <person name="LaButti K."/>
            <person name="Lindquist E.A."/>
            <person name="Lipzen A."/>
            <person name="Lundell T."/>
            <person name="Morin E."/>
            <person name="Murat C."/>
            <person name="Sun H."/>
            <person name="Tunlid A."/>
            <person name="Henrissat B."/>
            <person name="Grigoriev I.V."/>
            <person name="Hibbett D.S."/>
            <person name="Martin F."/>
            <person name="Nordberg H.P."/>
            <person name="Cantor M.N."/>
            <person name="Hua S.X."/>
        </authorList>
    </citation>
    <scope>NUCLEOTIDE SEQUENCE [LARGE SCALE GENOMIC DNA]</scope>
    <source>
        <strain evidence="1 2">Foug A</strain>
    </source>
</reference>
<dbReference type="Proteomes" id="UP000053989">
    <property type="component" value="Unassembled WGS sequence"/>
</dbReference>
<dbReference type="HOGENOM" id="CLU_2428349_0_0_1"/>
<organism evidence="1 2">
    <name type="scientific">Scleroderma citrinum Foug A</name>
    <dbReference type="NCBI Taxonomy" id="1036808"/>
    <lineage>
        <taxon>Eukaryota</taxon>
        <taxon>Fungi</taxon>
        <taxon>Dikarya</taxon>
        <taxon>Basidiomycota</taxon>
        <taxon>Agaricomycotina</taxon>
        <taxon>Agaricomycetes</taxon>
        <taxon>Agaricomycetidae</taxon>
        <taxon>Boletales</taxon>
        <taxon>Sclerodermatineae</taxon>
        <taxon>Sclerodermataceae</taxon>
        <taxon>Scleroderma</taxon>
    </lineage>
</organism>
<dbReference type="InParanoid" id="A0A0C3CS85"/>
<proteinExistence type="predicted"/>
<dbReference type="AlphaFoldDB" id="A0A0C3CS85"/>
<reference evidence="2" key="2">
    <citation type="submission" date="2015-01" db="EMBL/GenBank/DDBJ databases">
        <title>Evolutionary Origins and Diversification of the Mycorrhizal Mutualists.</title>
        <authorList>
            <consortium name="DOE Joint Genome Institute"/>
            <consortium name="Mycorrhizal Genomics Consortium"/>
            <person name="Kohler A."/>
            <person name="Kuo A."/>
            <person name="Nagy L.G."/>
            <person name="Floudas D."/>
            <person name="Copeland A."/>
            <person name="Barry K.W."/>
            <person name="Cichocki N."/>
            <person name="Veneault-Fourrey C."/>
            <person name="LaButti K."/>
            <person name="Lindquist E.A."/>
            <person name="Lipzen A."/>
            <person name="Lundell T."/>
            <person name="Morin E."/>
            <person name="Murat C."/>
            <person name="Riley R."/>
            <person name="Ohm R."/>
            <person name="Sun H."/>
            <person name="Tunlid A."/>
            <person name="Henrissat B."/>
            <person name="Grigoriev I.V."/>
            <person name="Hibbett D.S."/>
            <person name="Martin F."/>
        </authorList>
    </citation>
    <scope>NUCLEOTIDE SEQUENCE [LARGE SCALE GENOMIC DNA]</scope>
    <source>
        <strain evidence="2">Foug A</strain>
    </source>
</reference>
<evidence type="ECO:0000313" key="1">
    <source>
        <dbReference type="EMBL" id="KIM51450.1"/>
    </source>
</evidence>
<accession>A0A0C3CS85</accession>
<evidence type="ECO:0000313" key="2">
    <source>
        <dbReference type="Proteomes" id="UP000053989"/>
    </source>
</evidence>
<sequence>MVKLFGTMVPTEIFQCVHSGPLRQRHGDIPKIFDTSFMLNRHIRSVQQIRKQFRDEIAVVTIHQKVADRTDLTKECLGCTVRQTFDAGRKN</sequence>
<gene>
    <name evidence="1" type="ORF">SCLCIDRAFT_638292</name>
</gene>
<name>A0A0C3CS85_9AGAM</name>
<keyword evidence="2" id="KW-1185">Reference proteome</keyword>
<protein>
    <submittedName>
        <fullName evidence="1">Uncharacterized protein</fullName>
    </submittedName>
</protein>